<dbReference type="PANTHER" id="PTHR11571">
    <property type="entry name" value="GLUTATHIONE S-TRANSFERASE"/>
    <property type="match status" value="1"/>
</dbReference>
<dbReference type="SUPFAM" id="SSF47616">
    <property type="entry name" value="GST C-terminal domain-like"/>
    <property type="match status" value="1"/>
</dbReference>
<dbReference type="InterPro" id="IPR004046">
    <property type="entry name" value="GST_C"/>
</dbReference>
<proteinExistence type="inferred from homology"/>
<name>A0ABM5KHX7_DIAVI</name>
<dbReference type="PROSITE" id="PS50405">
    <property type="entry name" value="GST_CTER"/>
    <property type="match status" value="1"/>
</dbReference>
<protein>
    <recommendedName>
        <fullName evidence="1">glutathione transferase</fullName>
        <ecNumber evidence="1">2.5.1.18</ecNumber>
    </recommendedName>
</protein>
<dbReference type="PANTHER" id="PTHR11571:SF224">
    <property type="entry name" value="HEMATOPOIETIC PROSTAGLANDIN D SYNTHASE"/>
    <property type="match status" value="1"/>
</dbReference>
<dbReference type="InterPro" id="IPR050213">
    <property type="entry name" value="GST_superfamily"/>
</dbReference>
<evidence type="ECO:0000259" key="5">
    <source>
        <dbReference type="PROSITE" id="PS50404"/>
    </source>
</evidence>
<comment type="similarity">
    <text evidence="3">Belongs to the GST superfamily. Sigma family.</text>
</comment>
<dbReference type="SFLD" id="SFLDG01205">
    <property type="entry name" value="AMPS.1"/>
    <property type="match status" value="1"/>
</dbReference>
<dbReference type="Proteomes" id="UP001652700">
    <property type="component" value="Unplaced"/>
</dbReference>
<dbReference type="InterPro" id="IPR036282">
    <property type="entry name" value="Glutathione-S-Trfase_C_sf"/>
</dbReference>
<dbReference type="InterPro" id="IPR010987">
    <property type="entry name" value="Glutathione-S-Trfase_C-like"/>
</dbReference>
<dbReference type="PROSITE" id="PS50404">
    <property type="entry name" value="GST_NTER"/>
    <property type="match status" value="1"/>
</dbReference>
<keyword evidence="2" id="KW-0808">Transferase</keyword>
<dbReference type="SFLD" id="SFLDS00019">
    <property type="entry name" value="Glutathione_Transferase_(cytos"/>
    <property type="match status" value="1"/>
</dbReference>
<dbReference type="Pfam" id="PF14497">
    <property type="entry name" value="GST_C_3"/>
    <property type="match status" value="1"/>
</dbReference>
<sequence>MAHTYKLIYFDVPGKGEAIRMILSYGEIPFEDKRIQMGDWPKLKPTTPLGQLPLLEVDGKAIPQSTAICRYLASIVKLDGKDAKENLALDVALETLFDLQKMNGEIKYEQDAAKKKEKLEKLLQQGLPLYFGKLDEYAKKHNGYIAFERLSWADILFVCVYEALVNLAGKEAVASYPSLQQVKKNVLATKGINKWIKNRPAVEGYDLKQDL</sequence>
<feature type="domain" description="GST N-terminal" evidence="5">
    <location>
        <begin position="3"/>
        <end position="80"/>
    </location>
</feature>
<feature type="domain" description="GST C-terminal" evidence="6">
    <location>
        <begin position="82"/>
        <end position="204"/>
    </location>
</feature>
<evidence type="ECO:0000313" key="8">
    <source>
        <dbReference type="Proteomes" id="UP001652700"/>
    </source>
</evidence>
<dbReference type="CDD" id="cd03192">
    <property type="entry name" value="GST_C_Sigma_like"/>
    <property type="match status" value="1"/>
</dbReference>
<organism evidence="7 8">
    <name type="scientific">Diabrotica virgifera virgifera</name>
    <name type="common">western corn rootworm</name>
    <dbReference type="NCBI Taxonomy" id="50390"/>
    <lineage>
        <taxon>Eukaryota</taxon>
        <taxon>Metazoa</taxon>
        <taxon>Ecdysozoa</taxon>
        <taxon>Arthropoda</taxon>
        <taxon>Hexapoda</taxon>
        <taxon>Insecta</taxon>
        <taxon>Pterygota</taxon>
        <taxon>Neoptera</taxon>
        <taxon>Endopterygota</taxon>
        <taxon>Coleoptera</taxon>
        <taxon>Polyphaga</taxon>
        <taxon>Cucujiformia</taxon>
        <taxon>Chrysomeloidea</taxon>
        <taxon>Chrysomelidae</taxon>
        <taxon>Galerucinae</taxon>
        <taxon>Diabroticina</taxon>
        <taxon>Diabroticites</taxon>
        <taxon>Diabrotica</taxon>
    </lineage>
</organism>
<dbReference type="RefSeq" id="XP_050509817.1">
    <property type="nucleotide sequence ID" value="XM_050653860.1"/>
</dbReference>
<evidence type="ECO:0000313" key="7">
    <source>
        <dbReference type="EnsemblMetazoa" id="XP_050509817.1"/>
    </source>
</evidence>
<evidence type="ECO:0000259" key="6">
    <source>
        <dbReference type="PROSITE" id="PS50405"/>
    </source>
</evidence>
<evidence type="ECO:0000256" key="2">
    <source>
        <dbReference type="ARBA" id="ARBA00022679"/>
    </source>
</evidence>
<dbReference type="InterPro" id="IPR036249">
    <property type="entry name" value="Thioredoxin-like_sf"/>
</dbReference>
<dbReference type="Gene3D" id="3.40.30.10">
    <property type="entry name" value="Glutaredoxin"/>
    <property type="match status" value="1"/>
</dbReference>
<dbReference type="EC" id="2.5.1.18" evidence="1"/>
<dbReference type="EnsemblMetazoa" id="XM_050653860.1">
    <property type="protein sequence ID" value="XP_050509817.1"/>
    <property type="gene ID" value="LOC126886796"/>
</dbReference>
<evidence type="ECO:0000256" key="4">
    <source>
        <dbReference type="ARBA" id="ARBA00047960"/>
    </source>
</evidence>
<dbReference type="InterPro" id="IPR004045">
    <property type="entry name" value="Glutathione_S-Trfase_N"/>
</dbReference>
<dbReference type="GeneID" id="126886796"/>
<comment type="catalytic activity">
    <reaction evidence="4">
        <text>RX + glutathione = an S-substituted glutathione + a halide anion + H(+)</text>
        <dbReference type="Rhea" id="RHEA:16437"/>
        <dbReference type="ChEBI" id="CHEBI:15378"/>
        <dbReference type="ChEBI" id="CHEBI:16042"/>
        <dbReference type="ChEBI" id="CHEBI:17792"/>
        <dbReference type="ChEBI" id="CHEBI:57925"/>
        <dbReference type="ChEBI" id="CHEBI:90779"/>
        <dbReference type="EC" id="2.5.1.18"/>
    </reaction>
</comment>
<dbReference type="SFLD" id="SFLDG00363">
    <property type="entry name" value="AMPS_(cytGST):_Alpha-__Mu-__Pi"/>
    <property type="match status" value="1"/>
</dbReference>
<dbReference type="CDD" id="cd03039">
    <property type="entry name" value="GST_N_Sigma_like"/>
    <property type="match status" value="1"/>
</dbReference>
<dbReference type="SUPFAM" id="SSF52833">
    <property type="entry name" value="Thioredoxin-like"/>
    <property type="match status" value="1"/>
</dbReference>
<dbReference type="InterPro" id="IPR040079">
    <property type="entry name" value="Glutathione_S-Trfase"/>
</dbReference>
<dbReference type="Pfam" id="PF02798">
    <property type="entry name" value="GST_N"/>
    <property type="match status" value="1"/>
</dbReference>
<dbReference type="Gene3D" id="1.20.1050.10">
    <property type="match status" value="1"/>
</dbReference>
<keyword evidence="8" id="KW-1185">Reference proteome</keyword>
<reference evidence="7" key="1">
    <citation type="submission" date="2025-05" db="UniProtKB">
        <authorList>
            <consortium name="EnsemblMetazoa"/>
        </authorList>
    </citation>
    <scope>IDENTIFICATION</scope>
</reference>
<evidence type="ECO:0000256" key="3">
    <source>
        <dbReference type="ARBA" id="ARBA00038317"/>
    </source>
</evidence>
<evidence type="ECO:0000256" key="1">
    <source>
        <dbReference type="ARBA" id="ARBA00012452"/>
    </source>
</evidence>
<accession>A0ABM5KHX7</accession>